<dbReference type="Gene3D" id="1.20.120.80">
    <property type="entry name" value="Cytochrome c oxidase, subunit III, four-helix bundle"/>
    <property type="match status" value="1"/>
</dbReference>
<dbReference type="InterPro" id="IPR013833">
    <property type="entry name" value="Cyt_c_oxidase_su3_a-hlx"/>
</dbReference>
<feature type="domain" description="Heme-copper oxidase subunit III family profile" evidence="8">
    <location>
        <begin position="18"/>
        <end position="184"/>
    </location>
</feature>
<dbReference type="KEGG" id="pgv:SL003B_0583"/>
<accession>F2J4S4</accession>
<dbReference type="RefSeq" id="WP_013651340.1">
    <property type="nucleotide sequence ID" value="NC_015259.1"/>
</dbReference>
<dbReference type="InterPro" id="IPR000298">
    <property type="entry name" value="Cyt_c_oxidase-like_su3"/>
</dbReference>
<dbReference type="GO" id="GO:0019646">
    <property type="term" value="P:aerobic electron transport chain"/>
    <property type="evidence" value="ECO:0007669"/>
    <property type="project" value="InterPro"/>
</dbReference>
<sequence length="184" mass="19485">MAGDARSPLEHLPGDLMMWVLIVSELLVFGAGLAAFLAVRLADPAGFAEAQDHLYRAAAGFNTLVLVTSGLLAALAVRLRETGRRAPARGLLAGAAGLGLVFLVVKGLEYADAAGAGLGVESHAFFTFYYLLTGFHAAHVAAGMVILGLVAWKDEPRAVEAGAAFWHMVDLVWVLLFPVIYLLR</sequence>
<dbReference type="EMBL" id="CP002568">
    <property type="protein sequence ID" value="ADZ69016.1"/>
    <property type="molecule type" value="Genomic_DNA"/>
</dbReference>
<evidence type="ECO:0000256" key="2">
    <source>
        <dbReference type="ARBA" id="ARBA00010581"/>
    </source>
</evidence>
<dbReference type="InterPro" id="IPR024791">
    <property type="entry name" value="Cyt_c/ubiquinol_Oxase_su3"/>
</dbReference>
<dbReference type="PROSITE" id="PS50253">
    <property type="entry name" value="COX3"/>
    <property type="match status" value="1"/>
</dbReference>
<feature type="transmembrane region" description="Helical" evidence="7">
    <location>
        <begin position="91"/>
        <end position="108"/>
    </location>
</feature>
<dbReference type="PANTHER" id="PTHR11403:SF6">
    <property type="entry name" value="NITRIC OXIDE REDUCTASE SUBUNIT E"/>
    <property type="match status" value="1"/>
</dbReference>
<organism evidence="9 10">
    <name type="scientific">Polymorphum gilvum (strain LMG 25793 / CGMCC 1.9160 / SL003B-26A1)</name>
    <dbReference type="NCBI Taxonomy" id="991905"/>
    <lineage>
        <taxon>Bacteria</taxon>
        <taxon>Pseudomonadati</taxon>
        <taxon>Pseudomonadota</taxon>
        <taxon>Alphaproteobacteria</taxon>
        <taxon>Rhodobacterales</taxon>
        <taxon>Paracoccaceae</taxon>
        <taxon>Polymorphum</taxon>
    </lineage>
</organism>
<feature type="transmembrane region" description="Helical" evidence="7">
    <location>
        <begin position="16"/>
        <end position="39"/>
    </location>
</feature>
<evidence type="ECO:0000256" key="3">
    <source>
        <dbReference type="ARBA" id="ARBA00022692"/>
    </source>
</evidence>
<keyword evidence="4 7" id="KW-1133">Transmembrane helix</keyword>
<evidence type="ECO:0000313" key="9">
    <source>
        <dbReference type="EMBL" id="ADZ69016.1"/>
    </source>
</evidence>
<proteinExistence type="inferred from homology"/>
<evidence type="ECO:0000256" key="7">
    <source>
        <dbReference type="SAM" id="Phobius"/>
    </source>
</evidence>
<dbReference type="InterPro" id="IPR035973">
    <property type="entry name" value="Cyt_c_oxidase_su3-like_sf"/>
</dbReference>
<comment type="subcellular location">
    <subcellularLocation>
        <location evidence="6">Cell membrane</location>
        <topology evidence="6">Multi-pass membrane protein</topology>
    </subcellularLocation>
    <subcellularLocation>
        <location evidence="1">Membrane</location>
        <topology evidence="1">Multi-pass membrane protein</topology>
    </subcellularLocation>
</comment>
<keyword evidence="10" id="KW-1185">Reference proteome</keyword>
<keyword evidence="5 7" id="KW-0472">Membrane</keyword>
<dbReference type="PANTHER" id="PTHR11403">
    <property type="entry name" value="CYTOCHROME C OXIDASE SUBUNIT III"/>
    <property type="match status" value="1"/>
</dbReference>
<evidence type="ECO:0000256" key="5">
    <source>
        <dbReference type="ARBA" id="ARBA00023136"/>
    </source>
</evidence>
<feature type="transmembrane region" description="Helical" evidence="7">
    <location>
        <begin position="128"/>
        <end position="152"/>
    </location>
</feature>
<gene>
    <name evidence="9" type="primary">norE</name>
    <name evidence="9" type="ordered locus">SL003B_0583</name>
</gene>
<dbReference type="Pfam" id="PF00510">
    <property type="entry name" value="COX3"/>
    <property type="match status" value="1"/>
</dbReference>
<evidence type="ECO:0000256" key="1">
    <source>
        <dbReference type="ARBA" id="ARBA00004141"/>
    </source>
</evidence>
<keyword evidence="3 6" id="KW-0812">Transmembrane</keyword>
<protein>
    <submittedName>
        <fullName evidence="9">NorE protein involved in nitric oxide reduction (Cytochrome c oxidase subunit III-like protein)</fullName>
    </submittedName>
</protein>
<evidence type="ECO:0000313" key="10">
    <source>
        <dbReference type="Proteomes" id="UP000008130"/>
    </source>
</evidence>
<dbReference type="STRING" id="991905.SL003B_0583"/>
<dbReference type="Proteomes" id="UP000008130">
    <property type="component" value="Chromosome"/>
</dbReference>
<feature type="transmembrane region" description="Helical" evidence="7">
    <location>
        <begin position="164"/>
        <end position="183"/>
    </location>
</feature>
<evidence type="ECO:0000256" key="4">
    <source>
        <dbReference type="ARBA" id="ARBA00022989"/>
    </source>
</evidence>
<dbReference type="GO" id="GO:0004129">
    <property type="term" value="F:cytochrome-c oxidase activity"/>
    <property type="evidence" value="ECO:0007669"/>
    <property type="project" value="InterPro"/>
</dbReference>
<dbReference type="eggNOG" id="COG1845">
    <property type="taxonomic scope" value="Bacteria"/>
</dbReference>
<dbReference type="SUPFAM" id="SSF81452">
    <property type="entry name" value="Cytochrome c oxidase subunit III-like"/>
    <property type="match status" value="1"/>
</dbReference>
<dbReference type="GO" id="GO:0005886">
    <property type="term" value="C:plasma membrane"/>
    <property type="evidence" value="ECO:0007669"/>
    <property type="project" value="UniProtKB-SubCell"/>
</dbReference>
<dbReference type="AlphaFoldDB" id="F2J4S4"/>
<evidence type="ECO:0000259" key="8">
    <source>
        <dbReference type="PROSITE" id="PS50253"/>
    </source>
</evidence>
<comment type="similarity">
    <text evidence="2 6">Belongs to the cytochrome c oxidase subunit 3 family.</text>
</comment>
<evidence type="ECO:0000256" key="6">
    <source>
        <dbReference type="RuleBase" id="RU003376"/>
    </source>
</evidence>
<dbReference type="PATRIC" id="fig|991905.3.peg.597"/>
<reference evidence="9 10" key="1">
    <citation type="journal article" date="2011" name="J. Bacteriol.">
        <title>Complete genome sequence of Polymorphum gilvum SL003B-26A1T, a crude oil-degrading bacterium from oil-polluted saline soil.</title>
        <authorList>
            <person name="Li S.G."/>
            <person name="Tang Y.Q."/>
            <person name="Nie Y."/>
            <person name="Cai M."/>
            <person name="Wu X.L."/>
        </authorList>
    </citation>
    <scope>NUCLEOTIDE SEQUENCE [LARGE SCALE GENOMIC DNA]</scope>
    <source>
        <strain evidence="10">LMG 25793 / CGMCC 1.9160 / SL003B-26A1</strain>
    </source>
</reference>
<dbReference type="HOGENOM" id="CLU_044071_2_0_5"/>
<name>F2J4S4_POLGS</name>
<feature type="transmembrane region" description="Helical" evidence="7">
    <location>
        <begin position="59"/>
        <end position="79"/>
    </location>
</feature>